<dbReference type="AlphaFoldDB" id="A0A3P3VUU9"/>
<keyword evidence="3" id="KW-1185">Reference proteome</keyword>
<comment type="caution">
    <text evidence="2">The sequence shown here is derived from an EMBL/GenBank/DDBJ whole genome shotgun (WGS) entry which is preliminary data.</text>
</comment>
<dbReference type="EMBL" id="RQVS01000009">
    <property type="protein sequence ID" value="RRJ86460.1"/>
    <property type="molecule type" value="Genomic_DNA"/>
</dbReference>
<dbReference type="OrthoDB" id="5405911at2"/>
<keyword evidence="2" id="KW-0808">Transferase</keyword>
<reference evidence="2 3" key="1">
    <citation type="submission" date="2018-11" db="EMBL/GenBank/DDBJ databases">
        <title>YIM 102482-1 draft genome.</title>
        <authorList>
            <person name="Li G."/>
            <person name="Jiang Y."/>
        </authorList>
    </citation>
    <scope>NUCLEOTIDE SEQUENCE [LARGE SCALE GENOMIC DNA]</scope>
    <source>
        <strain evidence="2 3">YIM 102482-1</strain>
    </source>
</reference>
<organism evidence="2 3">
    <name type="scientific">Gulosibacter macacae</name>
    <dbReference type="NCBI Taxonomy" id="2488791"/>
    <lineage>
        <taxon>Bacteria</taxon>
        <taxon>Bacillati</taxon>
        <taxon>Actinomycetota</taxon>
        <taxon>Actinomycetes</taxon>
        <taxon>Micrococcales</taxon>
        <taxon>Microbacteriaceae</taxon>
        <taxon>Gulosibacter</taxon>
    </lineage>
</organism>
<gene>
    <name evidence="2" type="ORF">EG850_08940</name>
</gene>
<dbReference type="PROSITE" id="PS51729">
    <property type="entry name" value="GNAT_YJDJ"/>
    <property type="match status" value="1"/>
</dbReference>
<dbReference type="GO" id="GO:0016740">
    <property type="term" value="F:transferase activity"/>
    <property type="evidence" value="ECO:0007669"/>
    <property type="project" value="UniProtKB-KW"/>
</dbReference>
<dbReference type="RefSeq" id="WP_124972659.1">
    <property type="nucleotide sequence ID" value="NZ_RQVS01000009.1"/>
</dbReference>
<evidence type="ECO:0000313" key="3">
    <source>
        <dbReference type="Proteomes" id="UP000274391"/>
    </source>
</evidence>
<name>A0A3P3VUU9_9MICO</name>
<accession>A0A3P3VUU9</accession>
<dbReference type="InterPro" id="IPR016181">
    <property type="entry name" value="Acyl_CoA_acyltransferase"/>
</dbReference>
<protein>
    <submittedName>
        <fullName evidence="2">N-acetyltransferase</fullName>
    </submittedName>
</protein>
<dbReference type="SUPFAM" id="SSF55729">
    <property type="entry name" value="Acyl-CoA N-acyltransferases (Nat)"/>
    <property type="match status" value="1"/>
</dbReference>
<dbReference type="Pfam" id="PF14542">
    <property type="entry name" value="Acetyltransf_CG"/>
    <property type="match status" value="1"/>
</dbReference>
<feature type="domain" description="N-acetyltransferase" evidence="1">
    <location>
        <begin position="16"/>
        <end position="106"/>
    </location>
</feature>
<proteinExistence type="predicted"/>
<dbReference type="Gene3D" id="3.40.630.30">
    <property type="match status" value="1"/>
</dbReference>
<dbReference type="InterPro" id="IPR031165">
    <property type="entry name" value="GNAT_YJDJ"/>
</dbReference>
<sequence length="120" mass="12577">MSHALQDSGGAPVTVELDEAGKAYVIKVEGGEVAGRAHFVAGPTEGERIFYHTEVDAAFGGRGLSKVLVAEALADSRERGVTVVPLCPLFVRKLAQTGDDYVAEGGKYRKATTTDIGLVS</sequence>
<dbReference type="Proteomes" id="UP000274391">
    <property type="component" value="Unassembled WGS sequence"/>
</dbReference>
<evidence type="ECO:0000259" key="1">
    <source>
        <dbReference type="PROSITE" id="PS51729"/>
    </source>
</evidence>
<evidence type="ECO:0000313" key="2">
    <source>
        <dbReference type="EMBL" id="RRJ86460.1"/>
    </source>
</evidence>